<dbReference type="SMART" id="SM00382">
    <property type="entry name" value="AAA"/>
    <property type="match status" value="1"/>
</dbReference>
<evidence type="ECO:0000256" key="3">
    <source>
        <dbReference type="ARBA" id="ARBA00022741"/>
    </source>
</evidence>
<dbReference type="InterPro" id="IPR027417">
    <property type="entry name" value="P-loop_NTPase"/>
</dbReference>
<dbReference type="Gene3D" id="3.40.50.300">
    <property type="entry name" value="P-loop containing nucleotide triphosphate hydrolases"/>
    <property type="match status" value="1"/>
</dbReference>
<keyword evidence="2" id="KW-0813">Transport</keyword>
<comment type="subcellular location">
    <subcellularLocation>
        <location evidence="1">Cell membrane</location>
        <topology evidence="1">Peripheral membrane protein</topology>
    </subcellularLocation>
</comment>
<dbReference type="PROSITE" id="PS50893">
    <property type="entry name" value="ABC_TRANSPORTER_2"/>
    <property type="match status" value="1"/>
</dbReference>
<organism evidence="7 8">
    <name type="scientific">Nocardioides zeae</name>
    <dbReference type="NCBI Taxonomy" id="1457234"/>
    <lineage>
        <taxon>Bacteria</taxon>
        <taxon>Bacillati</taxon>
        <taxon>Actinomycetota</taxon>
        <taxon>Actinomycetes</taxon>
        <taxon>Propionibacteriales</taxon>
        <taxon>Nocardioidaceae</taxon>
        <taxon>Nocardioides</taxon>
    </lineage>
</organism>
<sequence>MTTTHPSGPTAARPSDGPAVALRSLTKTFRTRAGEVTAVRGIDLTIQPGEVVAVLGPNGAGKTTTLDMLLGLTDPTSGSVEVFGLAPRRAIATARVSAVLQTGGLLHDLTVAETVRLIASTYRHPAPVDDVLARAGLTDLASRLVSKCSGGEQQRLRFALALLPEPDLLVLDEPTAGMDVTARRDFWATMHAEAARGRTVVFATHYLEEADQFADRIVVVADGLVIADGTTAEIRSRASGRTVRATLPETLSFEERHQTLVALRRHPGAASVTADDSGRVAVVATDSDAVARVLLVDVGAHDLEVVTGSLDDAFVALTSAPTSAPTDASAPQEESR</sequence>
<dbReference type="PROSITE" id="PS00211">
    <property type="entry name" value="ABC_TRANSPORTER_1"/>
    <property type="match status" value="1"/>
</dbReference>
<evidence type="ECO:0000256" key="5">
    <source>
        <dbReference type="ARBA" id="ARBA00023251"/>
    </source>
</evidence>
<dbReference type="InterPro" id="IPR050763">
    <property type="entry name" value="ABC_transporter_ATP-binding"/>
</dbReference>
<evidence type="ECO:0000256" key="1">
    <source>
        <dbReference type="ARBA" id="ARBA00004202"/>
    </source>
</evidence>
<keyword evidence="4 7" id="KW-0067">ATP-binding</keyword>
<keyword evidence="5" id="KW-0046">Antibiotic resistance</keyword>
<dbReference type="Pfam" id="PF00005">
    <property type="entry name" value="ABC_tran"/>
    <property type="match status" value="1"/>
</dbReference>
<evidence type="ECO:0000313" key="8">
    <source>
        <dbReference type="Proteomes" id="UP000468687"/>
    </source>
</evidence>
<dbReference type="PANTHER" id="PTHR42711">
    <property type="entry name" value="ABC TRANSPORTER ATP-BINDING PROTEIN"/>
    <property type="match status" value="1"/>
</dbReference>
<comment type="caution">
    <text evidence="7">The sequence shown here is derived from an EMBL/GenBank/DDBJ whole genome shotgun (WGS) entry which is preliminary data.</text>
</comment>
<keyword evidence="8" id="KW-1185">Reference proteome</keyword>
<evidence type="ECO:0000259" key="6">
    <source>
        <dbReference type="PROSITE" id="PS50893"/>
    </source>
</evidence>
<evidence type="ECO:0000256" key="4">
    <source>
        <dbReference type="ARBA" id="ARBA00022840"/>
    </source>
</evidence>
<dbReference type="GO" id="GO:0016887">
    <property type="term" value="F:ATP hydrolysis activity"/>
    <property type="evidence" value="ECO:0007669"/>
    <property type="project" value="InterPro"/>
</dbReference>
<reference evidence="7 8" key="1">
    <citation type="journal article" date="2014" name="Int. J. Syst. Evol. Microbiol.">
        <title>Nocardioides zeae sp. nov., isolated from the stem of Zea mays.</title>
        <authorList>
            <person name="Glaeser S.P."/>
            <person name="McInroy J.A."/>
            <person name="Busse H.J."/>
            <person name="Kampfer P."/>
        </authorList>
    </citation>
    <scope>NUCLEOTIDE SEQUENCE [LARGE SCALE GENOMIC DNA]</scope>
    <source>
        <strain evidence="7 8">JCM 30728</strain>
    </source>
</reference>
<dbReference type="GO" id="GO:0005886">
    <property type="term" value="C:plasma membrane"/>
    <property type="evidence" value="ECO:0007669"/>
    <property type="project" value="UniProtKB-SubCell"/>
</dbReference>
<name>A0A6P0HIW3_9ACTN</name>
<dbReference type="InterPro" id="IPR003439">
    <property type="entry name" value="ABC_transporter-like_ATP-bd"/>
</dbReference>
<protein>
    <submittedName>
        <fullName evidence="7">ABC transporter ATP-binding protein</fullName>
    </submittedName>
</protein>
<proteinExistence type="predicted"/>
<dbReference type="InterPro" id="IPR003593">
    <property type="entry name" value="AAA+_ATPase"/>
</dbReference>
<dbReference type="EMBL" id="JAAGXA010000004">
    <property type="protein sequence ID" value="NEN78177.1"/>
    <property type="molecule type" value="Genomic_DNA"/>
</dbReference>
<keyword evidence="3" id="KW-0547">Nucleotide-binding</keyword>
<dbReference type="Proteomes" id="UP000468687">
    <property type="component" value="Unassembled WGS sequence"/>
</dbReference>
<dbReference type="GO" id="GO:0046677">
    <property type="term" value="P:response to antibiotic"/>
    <property type="evidence" value="ECO:0007669"/>
    <property type="project" value="UniProtKB-KW"/>
</dbReference>
<gene>
    <name evidence="7" type="ORF">G3T38_07800</name>
</gene>
<evidence type="ECO:0000256" key="2">
    <source>
        <dbReference type="ARBA" id="ARBA00022448"/>
    </source>
</evidence>
<dbReference type="AlphaFoldDB" id="A0A6P0HIW3"/>
<feature type="domain" description="ABC transporter" evidence="6">
    <location>
        <begin position="20"/>
        <end position="247"/>
    </location>
</feature>
<accession>A0A6P0HIW3</accession>
<dbReference type="CDD" id="cd03230">
    <property type="entry name" value="ABC_DR_subfamily_A"/>
    <property type="match status" value="1"/>
</dbReference>
<dbReference type="GO" id="GO:0005524">
    <property type="term" value="F:ATP binding"/>
    <property type="evidence" value="ECO:0007669"/>
    <property type="project" value="UniProtKB-KW"/>
</dbReference>
<dbReference type="RefSeq" id="WP_163771624.1">
    <property type="nucleotide sequence ID" value="NZ_JAAGXA010000004.1"/>
</dbReference>
<evidence type="ECO:0000313" key="7">
    <source>
        <dbReference type="EMBL" id="NEN78177.1"/>
    </source>
</evidence>
<dbReference type="InterPro" id="IPR017871">
    <property type="entry name" value="ABC_transporter-like_CS"/>
</dbReference>
<dbReference type="PANTHER" id="PTHR42711:SF17">
    <property type="entry name" value="ABC TRANSPORTER ATP-BINDING PROTEIN"/>
    <property type="match status" value="1"/>
</dbReference>
<dbReference type="SUPFAM" id="SSF52540">
    <property type="entry name" value="P-loop containing nucleoside triphosphate hydrolases"/>
    <property type="match status" value="1"/>
</dbReference>